<dbReference type="Proteomes" id="UP000043763">
    <property type="component" value="Unassembled WGS sequence"/>
</dbReference>
<evidence type="ECO:0000256" key="3">
    <source>
        <dbReference type="ARBA" id="ARBA00038502"/>
    </source>
</evidence>
<proteinExistence type="inferred from homology"/>
<dbReference type="PANTHER" id="PTHR43792:SF8">
    <property type="entry name" value="[RIBOSOMAL PROTEIN US5]-ALANINE N-ACETYLTRANSFERASE"/>
    <property type="match status" value="1"/>
</dbReference>
<dbReference type="InterPro" id="IPR051531">
    <property type="entry name" value="N-acetyltransferase"/>
</dbReference>
<evidence type="ECO:0000313" key="6">
    <source>
        <dbReference type="Proteomes" id="UP000043763"/>
    </source>
</evidence>
<dbReference type="AlphaFoldDB" id="A0A0G4K5L1"/>
<name>A0A0G4K5L1_9SPIR</name>
<dbReference type="GO" id="GO:0008999">
    <property type="term" value="F:protein-N-terminal-alanine acetyltransferase activity"/>
    <property type="evidence" value="ECO:0007669"/>
    <property type="project" value="TreeGrafter"/>
</dbReference>
<keyword evidence="1 5" id="KW-0808">Transferase</keyword>
<gene>
    <name evidence="5" type="ORF">BRSU_0946</name>
</gene>
<keyword evidence="2" id="KW-0012">Acyltransferase</keyword>
<reference evidence="6" key="1">
    <citation type="submission" date="2015-04" db="EMBL/GenBank/DDBJ databases">
        <authorList>
            <person name="Mushtaq Mamoona"/>
        </authorList>
    </citation>
    <scope>NUCLEOTIDE SEQUENCE [LARGE SCALE GENOMIC DNA]</scope>
    <source>
        <strain evidence="6">AN4859/03</strain>
    </source>
</reference>
<dbReference type="InterPro" id="IPR000182">
    <property type="entry name" value="GNAT_dom"/>
</dbReference>
<dbReference type="GO" id="GO:0005737">
    <property type="term" value="C:cytoplasm"/>
    <property type="evidence" value="ECO:0007669"/>
    <property type="project" value="TreeGrafter"/>
</dbReference>
<dbReference type="RefSeq" id="WP_048594119.1">
    <property type="nucleotide sequence ID" value="NZ_CVLB01000001.1"/>
</dbReference>
<feature type="domain" description="N-acetyltransferase" evidence="4">
    <location>
        <begin position="25"/>
        <end position="182"/>
    </location>
</feature>
<protein>
    <submittedName>
        <fullName evidence="5">Alanine acetyltransferase</fullName>
    </submittedName>
</protein>
<evidence type="ECO:0000256" key="1">
    <source>
        <dbReference type="ARBA" id="ARBA00022679"/>
    </source>
</evidence>
<dbReference type="Gene3D" id="3.40.630.30">
    <property type="match status" value="1"/>
</dbReference>
<accession>A0A0G4K5L1</accession>
<keyword evidence="6" id="KW-1185">Reference proteome</keyword>
<dbReference type="PROSITE" id="PS51186">
    <property type="entry name" value="GNAT"/>
    <property type="match status" value="1"/>
</dbReference>
<dbReference type="Pfam" id="PF13302">
    <property type="entry name" value="Acetyltransf_3"/>
    <property type="match status" value="1"/>
</dbReference>
<dbReference type="InterPro" id="IPR016181">
    <property type="entry name" value="Acyl_CoA_acyltransferase"/>
</dbReference>
<dbReference type="EMBL" id="CVLB01000001">
    <property type="protein sequence ID" value="CRF32666.1"/>
    <property type="molecule type" value="Genomic_DNA"/>
</dbReference>
<sequence>MLKKTYKTNRLFLVQPNVNIASEIVDFYSRNKEFFKEFDPQRPDVFYKVNTHKDIIKRELEEVKYKRMLKFWIYKIEDKKRIIGMINFTNISMGAFLSCTVGYKLDEFEQHKGYMTEALKAAIIIVFKELKLHRIEANIMPHNKPSLELAKRLGFEYEGLAKKYLKINGKWEDHVHMTIINDEV</sequence>
<evidence type="ECO:0000259" key="4">
    <source>
        <dbReference type="PROSITE" id="PS51186"/>
    </source>
</evidence>
<evidence type="ECO:0000256" key="2">
    <source>
        <dbReference type="ARBA" id="ARBA00023315"/>
    </source>
</evidence>
<evidence type="ECO:0000313" key="5">
    <source>
        <dbReference type="EMBL" id="CRF32666.1"/>
    </source>
</evidence>
<dbReference type="SUPFAM" id="SSF55729">
    <property type="entry name" value="Acyl-CoA N-acyltransferases (Nat)"/>
    <property type="match status" value="1"/>
</dbReference>
<comment type="similarity">
    <text evidence="3">Belongs to the acetyltransferase family. RimJ subfamily.</text>
</comment>
<dbReference type="OrthoDB" id="9795206at2"/>
<organism evidence="5 6">
    <name type="scientific">Brachyspira suanatina</name>
    <dbReference type="NCBI Taxonomy" id="381802"/>
    <lineage>
        <taxon>Bacteria</taxon>
        <taxon>Pseudomonadati</taxon>
        <taxon>Spirochaetota</taxon>
        <taxon>Spirochaetia</taxon>
        <taxon>Brachyspirales</taxon>
        <taxon>Brachyspiraceae</taxon>
        <taxon>Brachyspira</taxon>
    </lineage>
</organism>
<dbReference type="PANTHER" id="PTHR43792">
    <property type="entry name" value="GNAT FAMILY, PUTATIVE (AFU_ORTHOLOGUE AFUA_3G00765)-RELATED-RELATED"/>
    <property type="match status" value="1"/>
</dbReference>